<dbReference type="Proteomes" id="UP000006468">
    <property type="component" value="Chromosome"/>
</dbReference>
<evidence type="ECO:0000313" key="2">
    <source>
        <dbReference type="Proteomes" id="UP000006468"/>
    </source>
</evidence>
<dbReference type="EMBL" id="ADTV01000015">
    <property type="protein sequence ID" value="EFG85101.1"/>
    <property type="molecule type" value="Genomic_DNA"/>
</dbReference>
<dbReference type="AlphaFoldDB" id="D5QCR2"/>
<comment type="caution">
    <text evidence="1">The sequence shown here is derived from an EMBL/GenBank/DDBJ whole genome shotgun (WGS) entry which is preliminary data.</text>
</comment>
<evidence type="ECO:0000313" key="1">
    <source>
        <dbReference type="EMBL" id="EFG85101.1"/>
    </source>
</evidence>
<name>D5QCR2_NOVHA</name>
<organism evidence="1 2">
    <name type="scientific">Novacetimonas hansenii ATCC 23769</name>
    <dbReference type="NCBI Taxonomy" id="714995"/>
    <lineage>
        <taxon>Bacteria</taxon>
        <taxon>Pseudomonadati</taxon>
        <taxon>Pseudomonadota</taxon>
        <taxon>Alphaproteobacteria</taxon>
        <taxon>Acetobacterales</taxon>
        <taxon>Acetobacteraceae</taxon>
        <taxon>Novacetimonas</taxon>
    </lineage>
</organism>
<proteinExistence type="predicted"/>
<dbReference type="HOGENOM" id="CLU_3252949_0_0_5"/>
<sequence>MHAAGFFRLARWHVPPMARHPAASIKVYAKTLPKGFTEDITF</sequence>
<gene>
    <name evidence="1" type="ORF">GXY_04579</name>
</gene>
<protein>
    <submittedName>
        <fullName evidence="1">Uncharacterized protein</fullName>
    </submittedName>
</protein>
<reference evidence="1 2" key="1">
    <citation type="journal article" date="2010" name="J. Bacteriol.">
        <title>Genome sequence of a cellulose-producing bacterium, Gluconacetobacter hansenii ATCC 23769.</title>
        <authorList>
            <person name="Iyer P.R."/>
            <person name="Geib S.M."/>
            <person name="Catchmark J."/>
            <person name="Kao T.H."/>
            <person name="Tien M."/>
        </authorList>
    </citation>
    <scope>NUCLEOTIDE SEQUENCE [LARGE SCALE GENOMIC DNA]</scope>
    <source>
        <strain evidence="1 2">ATCC 23769</strain>
    </source>
</reference>
<accession>D5QCR2</accession>